<evidence type="ECO:0008006" key="6">
    <source>
        <dbReference type="Google" id="ProtNLM"/>
    </source>
</evidence>
<dbReference type="Proteomes" id="UP000014760">
    <property type="component" value="Unassembled WGS sequence"/>
</dbReference>
<evidence type="ECO:0000313" key="3">
    <source>
        <dbReference type="EMBL" id="ELU15221.1"/>
    </source>
</evidence>
<dbReference type="OrthoDB" id="1060944at2759"/>
<keyword evidence="2" id="KW-0677">Repeat</keyword>
<dbReference type="InterPro" id="IPR003591">
    <property type="entry name" value="Leu-rich_rpt_typical-subtyp"/>
</dbReference>
<reference evidence="4" key="3">
    <citation type="submission" date="2015-06" db="UniProtKB">
        <authorList>
            <consortium name="EnsemblMetazoa"/>
        </authorList>
    </citation>
    <scope>IDENTIFICATION</scope>
</reference>
<dbReference type="PROSITE" id="PS51450">
    <property type="entry name" value="LRR"/>
    <property type="match status" value="1"/>
</dbReference>
<dbReference type="EMBL" id="AMQN01004606">
    <property type="status" value="NOT_ANNOTATED_CDS"/>
    <property type="molecule type" value="Genomic_DNA"/>
</dbReference>
<evidence type="ECO:0000256" key="1">
    <source>
        <dbReference type="ARBA" id="ARBA00022614"/>
    </source>
</evidence>
<keyword evidence="1" id="KW-0433">Leucine-rich repeat</keyword>
<dbReference type="PANTHER" id="PTHR48051">
    <property type="match status" value="1"/>
</dbReference>
<name>R7VG09_CAPTE</name>
<sequence length="169" mass="19325">MAKQAALVALRCTEISEKGHLNLSDCDLTKVPDGIFMLTRSSVVTSVDFERNKLRRLSPEVANKYPQLTELNLCQNFLQDLPLNLDSLSELRVLDLSWNSLHFIPAVVFRIPKLERLILKQNQITRIPMKELREMKSLRSIDIENNPLTEETFTELQGLAADKIVTVHL</sequence>
<evidence type="ECO:0000313" key="5">
    <source>
        <dbReference type="Proteomes" id="UP000014760"/>
    </source>
</evidence>
<dbReference type="SUPFAM" id="SSF52058">
    <property type="entry name" value="L domain-like"/>
    <property type="match status" value="1"/>
</dbReference>
<dbReference type="OMA" id="MADAVYM"/>
<reference evidence="5" key="1">
    <citation type="submission" date="2012-12" db="EMBL/GenBank/DDBJ databases">
        <authorList>
            <person name="Hellsten U."/>
            <person name="Grimwood J."/>
            <person name="Chapman J.A."/>
            <person name="Shapiro H."/>
            <person name="Aerts A."/>
            <person name="Otillar R.P."/>
            <person name="Terry A.Y."/>
            <person name="Boore J.L."/>
            <person name="Simakov O."/>
            <person name="Marletaz F."/>
            <person name="Cho S.-J."/>
            <person name="Edsinger-Gonzales E."/>
            <person name="Havlak P."/>
            <person name="Kuo D.-H."/>
            <person name="Larsson T."/>
            <person name="Lv J."/>
            <person name="Arendt D."/>
            <person name="Savage R."/>
            <person name="Osoegawa K."/>
            <person name="de Jong P."/>
            <person name="Lindberg D.R."/>
            <person name="Seaver E.C."/>
            <person name="Weisblat D.A."/>
            <person name="Putnam N.H."/>
            <person name="Grigoriev I.V."/>
            <person name="Rokhsar D.S."/>
        </authorList>
    </citation>
    <scope>NUCLEOTIDE SEQUENCE</scope>
    <source>
        <strain evidence="5">I ESC-2004</strain>
    </source>
</reference>
<dbReference type="STRING" id="283909.R7VG09"/>
<dbReference type="InterPro" id="IPR001611">
    <property type="entry name" value="Leu-rich_rpt"/>
</dbReference>
<dbReference type="SMART" id="SM00369">
    <property type="entry name" value="LRR_TYP"/>
    <property type="match status" value="2"/>
</dbReference>
<dbReference type="InterPro" id="IPR032675">
    <property type="entry name" value="LRR_dom_sf"/>
</dbReference>
<dbReference type="Pfam" id="PF13855">
    <property type="entry name" value="LRR_8"/>
    <property type="match status" value="1"/>
</dbReference>
<dbReference type="PANTHER" id="PTHR48051:SF1">
    <property type="entry name" value="RAS SUPPRESSOR PROTEIN 1"/>
    <property type="match status" value="1"/>
</dbReference>
<dbReference type="AlphaFoldDB" id="R7VG09"/>
<gene>
    <name evidence="3" type="ORF">CAPTEDRAFT_187205</name>
</gene>
<reference evidence="3 5" key="2">
    <citation type="journal article" date="2013" name="Nature">
        <title>Insights into bilaterian evolution from three spiralian genomes.</title>
        <authorList>
            <person name="Simakov O."/>
            <person name="Marletaz F."/>
            <person name="Cho S.J."/>
            <person name="Edsinger-Gonzales E."/>
            <person name="Havlak P."/>
            <person name="Hellsten U."/>
            <person name="Kuo D.H."/>
            <person name="Larsson T."/>
            <person name="Lv J."/>
            <person name="Arendt D."/>
            <person name="Savage R."/>
            <person name="Osoegawa K."/>
            <person name="de Jong P."/>
            <person name="Grimwood J."/>
            <person name="Chapman J.A."/>
            <person name="Shapiro H."/>
            <person name="Aerts A."/>
            <person name="Otillar R.P."/>
            <person name="Terry A.Y."/>
            <person name="Boore J.L."/>
            <person name="Grigoriev I.V."/>
            <person name="Lindberg D.R."/>
            <person name="Seaver E.C."/>
            <person name="Weisblat D.A."/>
            <person name="Putnam N.H."/>
            <person name="Rokhsar D.S."/>
        </authorList>
    </citation>
    <scope>NUCLEOTIDE SEQUENCE</scope>
    <source>
        <strain evidence="3 5">I ESC-2004</strain>
    </source>
</reference>
<evidence type="ECO:0000313" key="4">
    <source>
        <dbReference type="EnsemblMetazoa" id="CapteP187205"/>
    </source>
</evidence>
<dbReference type="InterPro" id="IPR050216">
    <property type="entry name" value="LRR_domain-containing"/>
</dbReference>
<accession>R7VG09</accession>
<dbReference type="GO" id="GO:0005737">
    <property type="term" value="C:cytoplasm"/>
    <property type="evidence" value="ECO:0007669"/>
    <property type="project" value="TreeGrafter"/>
</dbReference>
<dbReference type="Gene3D" id="3.80.10.10">
    <property type="entry name" value="Ribonuclease Inhibitor"/>
    <property type="match status" value="1"/>
</dbReference>
<dbReference type="EnsemblMetazoa" id="CapteT187205">
    <property type="protein sequence ID" value="CapteP187205"/>
    <property type="gene ID" value="CapteG187205"/>
</dbReference>
<keyword evidence="5" id="KW-1185">Reference proteome</keyword>
<proteinExistence type="predicted"/>
<dbReference type="EMBL" id="KB293927">
    <property type="protein sequence ID" value="ELU15221.1"/>
    <property type="molecule type" value="Genomic_DNA"/>
</dbReference>
<protein>
    <recommendedName>
        <fullName evidence="6">Leucine-rich repeat-containing protein 20</fullName>
    </recommendedName>
</protein>
<evidence type="ECO:0000256" key="2">
    <source>
        <dbReference type="ARBA" id="ARBA00022737"/>
    </source>
</evidence>
<dbReference type="HOGENOM" id="CLU_070683_0_1_1"/>
<organism evidence="3">
    <name type="scientific">Capitella teleta</name>
    <name type="common">Polychaete worm</name>
    <dbReference type="NCBI Taxonomy" id="283909"/>
    <lineage>
        <taxon>Eukaryota</taxon>
        <taxon>Metazoa</taxon>
        <taxon>Spiralia</taxon>
        <taxon>Lophotrochozoa</taxon>
        <taxon>Annelida</taxon>
        <taxon>Polychaeta</taxon>
        <taxon>Sedentaria</taxon>
        <taxon>Scolecida</taxon>
        <taxon>Capitellidae</taxon>
        <taxon>Capitella</taxon>
    </lineage>
</organism>